<sequence>MMNPEEEEETSIARKDKLFFEAITAKMQKMIDEGFAAYEERDRARTDTRQTQEQHGRVRDAATDQYYQRRSDASQGSQRRSRRSRTQDELLRDNLKGLKISIPPFHGKTDPDAYLEWEKKIELVFNVQQYTELNRVKIAATEFHDYALNWWDQLVTTKRRNQELPIETWSEMKSLMRKRFVPSHYHRELHQKLRNHTQGSRTVEEYYQEMEVLMLRANIAEDQEATMSRFLGV</sequence>
<dbReference type="EMBL" id="JBANAX010000531">
    <property type="protein sequence ID" value="KAL1204561.1"/>
    <property type="molecule type" value="Genomic_DNA"/>
</dbReference>
<evidence type="ECO:0000256" key="1">
    <source>
        <dbReference type="SAM" id="MobiDB-lite"/>
    </source>
</evidence>
<comment type="caution">
    <text evidence="3">The sequence shown here is derived from an EMBL/GenBank/DDBJ whole genome shotgun (WGS) entry which is preliminary data.</text>
</comment>
<evidence type="ECO:0000313" key="3">
    <source>
        <dbReference type="EMBL" id="KAL1204561.1"/>
    </source>
</evidence>
<accession>A0ABD1AEN2</accession>
<dbReference type="PANTHER" id="PTHR35046">
    <property type="entry name" value="ZINC KNUCKLE (CCHC-TYPE) FAMILY PROTEIN"/>
    <property type="match status" value="1"/>
</dbReference>
<reference evidence="3 4" key="1">
    <citation type="submission" date="2024-04" db="EMBL/GenBank/DDBJ databases">
        <title>Genome assembly C_amara_ONT_v2.</title>
        <authorList>
            <person name="Yant L."/>
            <person name="Moore C."/>
            <person name="Slenker M."/>
        </authorList>
    </citation>
    <scope>NUCLEOTIDE SEQUENCE [LARGE SCALE GENOMIC DNA]</scope>
    <source>
        <tissue evidence="3">Leaf</tissue>
    </source>
</reference>
<name>A0ABD1AEN2_CARAN</name>
<proteinExistence type="predicted"/>
<protein>
    <recommendedName>
        <fullName evidence="2">Retrotransposon gag domain-containing protein</fullName>
    </recommendedName>
</protein>
<dbReference type="Proteomes" id="UP001558713">
    <property type="component" value="Unassembled WGS sequence"/>
</dbReference>
<gene>
    <name evidence="3" type="ORF">V5N11_006410</name>
</gene>
<keyword evidence="4" id="KW-1185">Reference proteome</keyword>
<feature type="domain" description="Retrotransposon gag" evidence="2">
    <location>
        <begin position="137"/>
        <end position="231"/>
    </location>
</feature>
<dbReference type="PANTHER" id="PTHR35046:SF9">
    <property type="entry name" value="RNA-DIRECTED DNA POLYMERASE"/>
    <property type="match status" value="1"/>
</dbReference>
<evidence type="ECO:0000259" key="2">
    <source>
        <dbReference type="Pfam" id="PF03732"/>
    </source>
</evidence>
<feature type="compositionally biased region" description="Basic and acidic residues" evidence="1">
    <location>
        <begin position="41"/>
        <end position="72"/>
    </location>
</feature>
<dbReference type="InterPro" id="IPR005162">
    <property type="entry name" value="Retrotrans_gag_dom"/>
</dbReference>
<evidence type="ECO:0000313" key="4">
    <source>
        <dbReference type="Proteomes" id="UP001558713"/>
    </source>
</evidence>
<feature type="region of interest" description="Disordered" evidence="1">
    <location>
        <begin position="41"/>
        <end position="88"/>
    </location>
</feature>
<dbReference type="AlphaFoldDB" id="A0ABD1AEN2"/>
<organism evidence="3 4">
    <name type="scientific">Cardamine amara subsp. amara</name>
    <dbReference type="NCBI Taxonomy" id="228776"/>
    <lineage>
        <taxon>Eukaryota</taxon>
        <taxon>Viridiplantae</taxon>
        <taxon>Streptophyta</taxon>
        <taxon>Embryophyta</taxon>
        <taxon>Tracheophyta</taxon>
        <taxon>Spermatophyta</taxon>
        <taxon>Magnoliopsida</taxon>
        <taxon>eudicotyledons</taxon>
        <taxon>Gunneridae</taxon>
        <taxon>Pentapetalae</taxon>
        <taxon>rosids</taxon>
        <taxon>malvids</taxon>
        <taxon>Brassicales</taxon>
        <taxon>Brassicaceae</taxon>
        <taxon>Cardamineae</taxon>
        <taxon>Cardamine</taxon>
    </lineage>
</organism>
<dbReference type="Pfam" id="PF03732">
    <property type="entry name" value="Retrotrans_gag"/>
    <property type="match status" value="1"/>
</dbReference>